<evidence type="ECO:0000313" key="8">
    <source>
        <dbReference type="Proteomes" id="UP000178526"/>
    </source>
</evidence>
<gene>
    <name evidence="7" type="ORF">A2042_03455</name>
</gene>
<dbReference type="SUPFAM" id="SSF46626">
    <property type="entry name" value="Cytochrome c"/>
    <property type="match status" value="1"/>
</dbReference>
<feature type="transmembrane region" description="Helical" evidence="5">
    <location>
        <begin position="136"/>
        <end position="164"/>
    </location>
</feature>
<keyword evidence="5" id="KW-1133">Transmembrane helix</keyword>
<keyword evidence="5" id="KW-0472">Membrane</keyword>
<keyword evidence="1 4" id="KW-0349">Heme</keyword>
<keyword evidence="2 4" id="KW-0479">Metal-binding</keyword>
<feature type="transmembrane region" description="Helical" evidence="5">
    <location>
        <begin position="21"/>
        <end position="50"/>
    </location>
</feature>
<feature type="transmembrane region" description="Helical" evidence="5">
    <location>
        <begin position="103"/>
        <end position="124"/>
    </location>
</feature>
<feature type="transmembrane region" description="Helical" evidence="5">
    <location>
        <begin position="261"/>
        <end position="282"/>
    </location>
</feature>
<dbReference type="GO" id="GO:0009055">
    <property type="term" value="F:electron transfer activity"/>
    <property type="evidence" value="ECO:0007669"/>
    <property type="project" value="InterPro"/>
</dbReference>
<feature type="transmembrane region" description="Helical" evidence="5">
    <location>
        <begin position="289"/>
        <end position="306"/>
    </location>
</feature>
<protein>
    <recommendedName>
        <fullName evidence="6">Cytochrome c domain-containing protein</fullName>
    </recommendedName>
</protein>
<feature type="transmembrane region" description="Helical" evidence="5">
    <location>
        <begin position="188"/>
        <end position="208"/>
    </location>
</feature>
<feature type="transmembrane region" description="Helical" evidence="5">
    <location>
        <begin position="71"/>
        <end position="97"/>
    </location>
</feature>
<dbReference type="PROSITE" id="PS51007">
    <property type="entry name" value="CYTC"/>
    <property type="match status" value="1"/>
</dbReference>
<reference evidence="7 8" key="1">
    <citation type="journal article" date="2016" name="Nat. Commun.">
        <title>Thousands of microbial genomes shed light on interconnected biogeochemical processes in an aquifer system.</title>
        <authorList>
            <person name="Anantharaman K."/>
            <person name="Brown C.T."/>
            <person name="Hug L.A."/>
            <person name="Sharon I."/>
            <person name="Castelle C.J."/>
            <person name="Probst A.J."/>
            <person name="Thomas B.C."/>
            <person name="Singh A."/>
            <person name="Wilkins M.J."/>
            <person name="Karaoz U."/>
            <person name="Brodie E.L."/>
            <person name="Williams K.H."/>
            <person name="Hubbard S.S."/>
            <person name="Banfield J.F."/>
        </authorList>
    </citation>
    <scope>NUCLEOTIDE SEQUENCE [LARGE SCALE GENOMIC DNA]</scope>
</reference>
<dbReference type="InterPro" id="IPR009056">
    <property type="entry name" value="Cyt_c-like_dom"/>
</dbReference>
<dbReference type="EMBL" id="MGDB01000111">
    <property type="protein sequence ID" value="OGL39860.1"/>
    <property type="molecule type" value="Genomic_DNA"/>
</dbReference>
<dbReference type="GO" id="GO:0046872">
    <property type="term" value="F:metal ion binding"/>
    <property type="evidence" value="ECO:0007669"/>
    <property type="project" value="UniProtKB-KW"/>
</dbReference>
<evidence type="ECO:0000256" key="2">
    <source>
        <dbReference type="ARBA" id="ARBA00022723"/>
    </source>
</evidence>
<dbReference type="GO" id="GO:0020037">
    <property type="term" value="F:heme binding"/>
    <property type="evidence" value="ECO:0007669"/>
    <property type="project" value="InterPro"/>
</dbReference>
<sequence>MLIVDKYILPPSPEHFLILKYILILMLMIHLPFVSMLIGGTFFSVVFNILDKKKQNRIYLNFANDLIDTVAVNRSVGFILGVVPMLVVTLIYTQILYTVNVSAVNFLIYSLILLLLGFTSLYFYKYTFHLREAVFGVHIFSGILGIIFFLAAYFIFSISFSLLLDPGEWRFVKNPVELISYWNAVSKYLYFIVSSLAITGGGILFFFFHWSERKIDHDSEYSGFIKNFGLILALIFTLLQPVLCLWNLATLPEIAISQEVFGFSAIALFLSLVISYMLCAMLKNPEKKLGVHIFSLFLLTFLITALNDQTTFYNTIKEHIVLMAVRAEEPSSELKIRELTGAAEEAQVNVKKGEMVFNSICSACHSFDRRAVGPPFKMVLPKYQNKEDELKTFVRNPSKKNPGYPSMPKLGLKEDEIASVAAYLLQRLQTESQKQDISK</sequence>
<comment type="caution">
    <text evidence="7">The sequence shown here is derived from an EMBL/GenBank/DDBJ whole genome shotgun (WGS) entry which is preliminary data.</text>
</comment>
<evidence type="ECO:0000259" key="6">
    <source>
        <dbReference type="PROSITE" id="PS51007"/>
    </source>
</evidence>
<dbReference type="Gene3D" id="1.10.760.10">
    <property type="entry name" value="Cytochrome c-like domain"/>
    <property type="match status" value="1"/>
</dbReference>
<proteinExistence type="predicted"/>
<feature type="domain" description="Cytochrome c" evidence="6">
    <location>
        <begin position="348"/>
        <end position="428"/>
    </location>
</feature>
<evidence type="ECO:0000256" key="4">
    <source>
        <dbReference type="PROSITE-ProRule" id="PRU00433"/>
    </source>
</evidence>
<evidence type="ECO:0000256" key="1">
    <source>
        <dbReference type="ARBA" id="ARBA00022617"/>
    </source>
</evidence>
<evidence type="ECO:0000313" key="7">
    <source>
        <dbReference type="EMBL" id="OGL39860.1"/>
    </source>
</evidence>
<evidence type="ECO:0000256" key="5">
    <source>
        <dbReference type="SAM" id="Phobius"/>
    </source>
</evidence>
<dbReference type="Pfam" id="PF13442">
    <property type="entry name" value="Cytochrome_CBB3"/>
    <property type="match status" value="1"/>
</dbReference>
<keyword evidence="5" id="KW-0812">Transmembrane</keyword>
<organism evidence="7 8">
    <name type="scientific">Candidatus Schekmanbacteria bacterium GWA2_38_11</name>
    <dbReference type="NCBI Taxonomy" id="1817876"/>
    <lineage>
        <taxon>Bacteria</taxon>
        <taxon>Candidatus Schekmaniibacteriota</taxon>
    </lineage>
</organism>
<feature type="transmembrane region" description="Helical" evidence="5">
    <location>
        <begin position="228"/>
        <end position="249"/>
    </location>
</feature>
<keyword evidence="3 4" id="KW-0408">Iron</keyword>
<accession>A0A1F7REU8</accession>
<dbReference type="Proteomes" id="UP000178526">
    <property type="component" value="Unassembled WGS sequence"/>
</dbReference>
<dbReference type="InterPro" id="IPR036909">
    <property type="entry name" value="Cyt_c-like_dom_sf"/>
</dbReference>
<evidence type="ECO:0000256" key="3">
    <source>
        <dbReference type="ARBA" id="ARBA00023004"/>
    </source>
</evidence>
<dbReference type="AlphaFoldDB" id="A0A1F7REU8"/>
<name>A0A1F7REU8_9BACT</name>